<comment type="similarity">
    <text evidence="1">Belongs to the heat shock protein 70 family.</text>
</comment>
<organism evidence="7 8">
    <name type="scientific">Phytohabitans flavus</name>
    <dbReference type="NCBI Taxonomy" id="1076124"/>
    <lineage>
        <taxon>Bacteria</taxon>
        <taxon>Bacillati</taxon>
        <taxon>Actinomycetota</taxon>
        <taxon>Actinomycetes</taxon>
        <taxon>Micromonosporales</taxon>
        <taxon>Micromonosporaceae</taxon>
    </lineage>
</organism>
<reference evidence="7 8" key="2">
    <citation type="submission" date="2020-03" db="EMBL/GenBank/DDBJ databases">
        <authorList>
            <person name="Ichikawa N."/>
            <person name="Kimura A."/>
            <person name="Kitahashi Y."/>
            <person name="Uohara A."/>
        </authorList>
    </citation>
    <scope>NUCLEOTIDE SEQUENCE [LARGE SCALE GENOMIC DNA]</scope>
    <source>
        <strain evidence="7 8">NBRC 107702</strain>
    </source>
</reference>
<dbReference type="InterPro" id="IPR018181">
    <property type="entry name" value="Heat_shock_70_CS"/>
</dbReference>
<evidence type="ECO:0000256" key="6">
    <source>
        <dbReference type="SAM" id="MobiDB-lite"/>
    </source>
</evidence>
<reference evidence="7 8" key="1">
    <citation type="submission" date="2020-03" db="EMBL/GenBank/DDBJ databases">
        <title>Whole genome shotgun sequence of Phytohabitans flavus NBRC 107702.</title>
        <authorList>
            <person name="Komaki H."/>
            <person name="Tamura T."/>
        </authorList>
    </citation>
    <scope>NUCLEOTIDE SEQUENCE [LARGE SCALE GENOMIC DNA]</scope>
    <source>
        <strain evidence="7 8">NBRC 107702</strain>
    </source>
</reference>
<dbReference type="AlphaFoldDB" id="A0A6F8XSW6"/>
<evidence type="ECO:0000313" key="8">
    <source>
        <dbReference type="Proteomes" id="UP000502508"/>
    </source>
</evidence>
<evidence type="ECO:0008006" key="9">
    <source>
        <dbReference type="Google" id="ProtNLM"/>
    </source>
</evidence>
<evidence type="ECO:0000313" key="7">
    <source>
        <dbReference type="EMBL" id="BCB76942.1"/>
    </source>
</evidence>
<evidence type="ECO:0000256" key="2">
    <source>
        <dbReference type="ARBA" id="ARBA00022741"/>
    </source>
</evidence>
<dbReference type="KEGG" id="pfla:Pflav_033520"/>
<name>A0A6F8XSW6_9ACTN</name>
<keyword evidence="4" id="KW-0346">Stress response</keyword>
<accession>A0A6F8XSW6</accession>
<gene>
    <name evidence="7" type="ORF">Pflav_033520</name>
</gene>
<dbReference type="Proteomes" id="UP000502508">
    <property type="component" value="Chromosome"/>
</dbReference>
<dbReference type="EMBL" id="AP022870">
    <property type="protein sequence ID" value="BCB76942.1"/>
    <property type="molecule type" value="Genomic_DNA"/>
</dbReference>
<dbReference type="PRINTS" id="PR00301">
    <property type="entry name" value="HEATSHOCK70"/>
</dbReference>
<evidence type="ECO:0000256" key="5">
    <source>
        <dbReference type="ARBA" id="ARBA00023186"/>
    </source>
</evidence>
<keyword evidence="8" id="KW-1185">Reference proteome</keyword>
<dbReference type="Pfam" id="PF00012">
    <property type="entry name" value="HSP70"/>
    <property type="match status" value="1"/>
</dbReference>
<dbReference type="InterPro" id="IPR043129">
    <property type="entry name" value="ATPase_NBD"/>
</dbReference>
<sequence>MPDWSLGADLGTSFSAAAFAVGDGVEVLEVGRERRIPSTVLLDDSGRLVAGGLAQRLTGRSPERAERNPKRYVGRGPMLLGGTPVEAREAMAALLELFVAEGRARFDGAYPASVVLTHPVAWDEQRQAILRAAAEMVVPRAEVRLVTEPVAAAVHYAGSHSLGRDGRVAVYDLGGGTFDSAVLASEGELFTVVGRPGGDDEIGGEAFDERVYAHFGAQLAERVPEWWAQVTSNPERRWLAAAADLLTEARAAKETLSEYDTASQYVSGADVDVEISRAEFENLIGNDVLRTADTLDETIRQANGMGSGLTGIFLTGGASRIPLVQQTLRARHGDLVRTWGDPKIVVALGAARLAATHAPPAATAKAGPSGGDTGFVAKAPAVPPLPDPDRLDVRLEGVLEARGAGGEVYAWCAARPGEGSTLQRIDPERGVPDRQLMLTMVLRWAVSPDGLLVADRAGPTTYLHTLSPELVIRSTRPVISGRPPVLVADGPTGWAFVTPRQPAPVGNNMGLPWGETGALSVIETNLTSVFAQDAPPVSLGDSAHWYVNENNAVRRLLDQDSPTGSMPMMSVGKEGCVVVLGQYSSKAPLGASSSRPGGLSGSGRHQNVRPWQVICTVRPGSDVRHSNRRESNWLYQAVHHAGRWYVATATGLEVGALEGNGELLTARPRAGAMRWFAAGQRIYAIGVEQVVPSRGVWIAVLENGALRPLLHEPRTVLLGHLTSTYVNERPCVVVDGDTLWVAVSGENGRTRILHVTPDGTRELRSAPGWLEPVARIPSGLLCLHALETRPGEGRQQATRLVHLPV</sequence>
<evidence type="ECO:0000256" key="4">
    <source>
        <dbReference type="ARBA" id="ARBA00023016"/>
    </source>
</evidence>
<dbReference type="SUPFAM" id="SSF53067">
    <property type="entry name" value="Actin-like ATPase domain"/>
    <property type="match status" value="2"/>
</dbReference>
<evidence type="ECO:0000256" key="3">
    <source>
        <dbReference type="ARBA" id="ARBA00022840"/>
    </source>
</evidence>
<protein>
    <recommendedName>
        <fullName evidence="9">Molecular chaperone DnaK</fullName>
    </recommendedName>
</protein>
<dbReference type="RefSeq" id="WP_173036867.1">
    <property type="nucleotide sequence ID" value="NZ_AP022870.1"/>
</dbReference>
<keyword evidence="2" id="KW-0547">Nucleotide-binding</keyword>
<feature type="region of interest" description="Disordered" evidence="6">
    <location>
        <begin position="361"/>
        <end position="389"/>
    </location>
</feature>
<proteinExistence type="inferred from homology"/>
<keyword evidence="5" id="KW-0143">Chaperone</keyword>
<dbReference type="Gene3D" id="3.90.640.10">
    <property type="entry name" value="Actin, Chain A, domain 4"/>
    <property type="match status" value="1"/>
</dbReference>
<dbReference type="PANTHER" id="PTHR19375">
    <property type="entry name" value="HEAT SHOCK PROTEIN 70KDA"/>
    <property type="match status" value="1"/>
</dbReference>
<keyword evidence="3" id="KW-0067">ATP-binding</keyword>
<dbReference type="InterPro" id="IPR013126">
    <property type="entry name" value="Hsp_70_fam"/>
</dbReference>
<dbReference type="GO" id="GO:0005524">
    <property type="term" value="F:ATP binding"/>
    <property type="evidence" value="ECO:0007669"/>
    <property type="project" value="UniProtKB-KW"/>
</dbReference>
<dbReference type="GO" id="GO:0140662">
    <property type="term" value="F:ATP-dependent protein folding chaperone"/>
    <property type="evidence" value="ECO:0007669"/>
    <property type="project" value="InterPro"/>
</dbReference>
<evidence type="ECO:0000256" key="1">
    <source>
        <dbReference type="ARBA" id="ARBA00007381"/>
    </source>
</evidence>
<dbReference type="Gene3D" id="3.30.420.40">
    <property type="match status" value="2"/>
</dbReference>
<dbReference type="PROSITE" id="PS01036">
    <property type="entry name" value="HSP70_3"/>
    <property type="match status" value="1"/>
</dbReference>